<comment type="caution">
    <text evidence="16">The sequence shown here is derived from an EMBL/GenBank/DDBJ whole genome shotgun (WGS) entry which is preliminary data.</text>
</comment>
<keyword evidence="17" id="KW-1185">Reference proteome</keyword>
<dbReference type="Pfam" id="PF01546">
    <property type="entry name" value="Peptidase_M20"/>
    <property type="match status" value="1"/>
</dbReference>
<proteinExistence type="predicted"/>
<keyword evidence="11" id="KW-0457">Lysine biosynthesis</keyword>
<dbReference type="GO" id="GO:0009089">
    <property type="term" value="P:lysine biosynthetic process via diaminopimelate"/>
    <property type="evidence" value="ECO:0007669"/>
    <property type="project" value="UniProtKB-UniRule"/>
</dbReference>
<dbReference type="InterPro" id="IPR002933">
    <property type="entry name" value="Peptidase_M20"/>
</dbReference>
<evidence type="ECO:0000256" key="2">
    <source>
        <dbReference type="ARBA" id="ARBA00001947"/>
    </source>
</evidence>
<dbReference type="GO" id="GO:0046872">
    <property type="term" value="F:metal ion binding"/>
    <property type="evidence" value="ECO:0007669"/>
    <property type="project" value="UniProtKB-KW"/>
</dbReference>
<gene>
    <name evidence="16" type="ORF">KGA66_11265</name>
</gene>
<dbReference type="AlphaFoldDB" id="A0A8J7WQF1"/>
<evidence type="ECO:0000313" key="17">
    <source>
        <dbReference type="Proteomes" id="UP000677913"/>
    </source>
</evidence>
<evidence type="ECO:0000256" key="6">
    <source>
        <dbReference type="ARBA" id="ARBA00022605"/>
    </source>
</evidence>
<keyword evidence="8 16" id="KW-0378">Hydrolase</keyword>
<dbReference type="GO" id="GO:0008777">
    <property type="term" value="F:acetylornithine deacetylase activity"/>
    <property type="evidence" value="ECO:0007669"/>
    <property type="project" value="TreeGrafter"/>
</dbReference>
<reference evidence="16" key="1">
    <citation type="submission" date="2021-04" db="EMBL/GenBank/DDBJ databases">
        <title>Genome based classification of Actinospica acidithermotolerans sp. nov., an actinobacterium isolated from an Indonesian hot spring.</title>
        <authorList>
            <person name="Kusuma A.B."/>
            <person name="Putra K.E."/>
            <person name="Nafisah S."/>
            <person name="Loh J."/>
            <person name="Nouioui I."/>
            <person name="Goodfellow M."/>
        </authorList>
    </citation>
    <scope>NUCLEOTIDE SEQUENCE</scope>
    <source>
        <strain evidence="16">DSM 45618</strain>
    </source>
</reference>
<evidence type="ECO:0000259" key="15">
    <source>
        <dbReference type="Pfam" id="PF07687"/>
    </source>
</evidence>
<sequence>MAQAPTAQRDTNPAGSVDLSLDAAQLTAALVDFPSVSGAEKPLADAIERALRELPRLTVDRYGENVVARTHFGRDTRIVLAGHIDTVPIADNVPSRVCGDLIYGCGTSDMKSGVAVQLRLAAAAGAAASPQSAHDLTFVFYDCEEIESARNGLGHVARAHPDWLVGDFGVLLEPTDAVLEGGCQGTLRARVTVAGQRAHSARSWLGSNAIHRAAPILNRLAEYRPREVEVEGLLYREGLNAVGISGGVAGNVIPDECAVVVNFRFAPDRTEEQAAQHVRAVFEGFDVRIVDSAPAARPGLEQPEAARFAARFDVPPRAKYGWTDVARLAALGVPSVNYGPGDPNLAHTRDEHASITKIHETERMLAEWLGLK</sequence>
<evidence type="ECO:0000256" key="13">
    <source>
        <dbReference type="ARBA" id="ARBA00051301"/>
    </source>
</evidence>
<dbReference type="InterPro" id="IPR011650">
    <property type="entry name" value="Peptidase_M20_dimer"/>
</dbReference>
<evidence type="ECO:0000256" key="7">
    <source>
        <dbReference type="ARBA" id="ARBA00022723"/>
    </source>
</evidence>
<evidence type="ECO:0000256" key="3">
    <source>
        <dbReference type="ARBA" id="ARBA00005130"/>
    </source>
</evidence>
<name>A0A8J7WQF1_9ACTN</name>
<comment type="catalytic activity">
    <reaction evidence="13">
        <text>N-succinyl-(2S,6S)-2,6-diaminopimelate + H2O = (2S,6S)-2,6-diaminopimelate + succinate</text>
        <dbReference type="Rhea" id="RHEA:22608"/>
        <dbReference type="ChEBI" id="CHEBI:15377"/>
        <dbReference type="ChEBI" id="CHEBI:30031"/>
        <dbReference type="ChEBI" id="CHEBI:57609"/>
        <dbReference type="ChEBI" id="CHEBI:58087"/>
        <dbReference type="EC" id="3.5.1.18"/>
    </reaction>
</comment>
<dbReference type="PANTHER" id="PTHR43808">
    <property type="entry name" value="ACETYLORNITHINE DEACETYLASE"/>
    <property type="match status" value="1"/>
</dbReference>
<feature type="domain" description="Peptidase M20 dimerisation" evidence="15">
    <location>
        <begin position="185"/>
        <end position="283"/>
    </location>
</feature>
<dbReference type="Gene3D" id="3.40.630.10">
    <property type="entry name" value="Zn peptidases"/>
    <property type="match status" value="1"/>
</dbReference>
<dbReference type="EMBL" id="JAGSXH010000031">
    <property type="protein sequence ID" value="MBS2963630.1"/>
    <property type="molecule type" value="Genomic_DNA"/>
</dbReference>
<evidence type="ECO:0000256" key="4">
    <source>
        <dbReference type="ARBA" id="ARBA00011738"/>
    </source>
</evidence>
<dbReference type="Pfam" id="PF07687">
    <property type="entry name" value="M20_dimer"/>
    <property type="match status" value="1"/>
</dbReference>
<evidence type="ECO:0000256" key="1">
    <source>
        <dbReference type="ARBA" id="ARBA00001941"/>
    </source>
</evidence>
<dbReference type="GO" id="GO:0006526">
    <property type="term" value="P:L-arginine biosynthetic process"/>
    <property type="evidence" value="ECO:0007669"/>
    <property type="project" value="TreeGrafter"/>
</dbReference>
<comment type="cofactor">
    <cofactor evidence="1">
        <name>Co(2+)</name>
        <dbReference type="ChEBI" id="CHEBI:48828"/>
    </cofactor>
</comment>
<dbReference type="GO" id="GO:0019877">
    <property type="term" value="P:diaminopimelate biosynthetic process"/>
    <property type="evidence" value="ECO:0007669"/>
    <property type="project" value="UniProtKB-KW"/>
</dbReference>
<evidence type="ECO:0000256" key="11">
    <source>
        <dbReference type="ARBA" id="ARBA00023154"/>
    </source>
</evidence>
<dbReference type="InterPro" id="IPR036264">
    <property type="entry name" value="Bact_exopeptidase_dim_dom"/>
</dbReference>
<evidence type="ECO:0000256" key="9">
    <source>
        <dbReference type="ARBA" id="ARBA00022833"/>
    </source>
</evidence>
<evidence type="ECO:0000256" key="5">
    <source>
        <dbReference type="ARBA" id="ARBA00011921"/>
    </source>
</evidence>
<dbReference type="PANTHER" id="PTHR43808:SF31">
    <property type="entry name" value="N-ACETYL-L-CITRULLINE DEACETYLASE"/>
    <property type="match status" value="1"/>
</dbReference>
<evidence type="ECO:0000256" key="8">
    <source>
        <dbReference type="ARBA" id="ARBA00022801"/>
    </source>
</evidence>
<dbReference type="SUPFAM" id="SSF55031">
    <property type="entry name" value="Bacterial exopeptidase dimerisation domain"/>
    <property type="match status" value="1"/>
</dbReference>
<accession>A0A8J7WQF1</accession>
<evidence type="ECO:0000256" key="12">
    <source>
        <dbReference type="ARBA" id="ARBA00023285"/>
    </source>
</evidence>
<evidence type="ECO:0000256" key="10">
    <source>
        <dbReference type="ARBA" id="ARBA00022915"/>
    </source>
</evidence>
<evidence type="ECO:0000256" key="14">
    <source>
        <dbReference type="NCBIfam" id="TIGR01900"/>
    </source>
</evidence>
<comment type="pathway">
    <text evidence="3">Amino-acid biosynthesis; L-lysine biosynthesis via DAP pathway; LL-2,6-diaminopimelate from (S)-tetrahydrodipicolinate (succinylase route): step 3/3.</text>
</comment>
<protein>
    <recommendedName>
        <fullName evidence="5 14">Succinyl-diaminopimelate desuccinylase</fullName>
        <ecNumber evidence="5 14">3.5.1.18</ecNumber>
    </recommendedName>
</protein>
<keyword evidence="10" id="KW-0220">Diaminopimelate biosynthesis</keyword>
<keyword evidence="9" id="KW-0862">Zinc</keyword>
<dbReference type="GO" id="GO:0009014">
    <property type="term" value="F:succinyl-diaminopimelate desuccinylase activity"/>
    <property type="evidence" value="ECO:0007669"/>
    <property type="project" value="UniProtKB-UniRule"/>
</dbReference>
<dbReference type="Proteomes" id="UP000677913">
    <property type="component" value="Unassembled WGS sequence"/>
</dbReference>
<organism evidence="16 17">
    <name type="scientific">Actinocrinis puniceicyclus</name>
    <dbReference type="NCBI Taxonomy" id="977794"/>
    <lineage>
        <taxon>Bacteria</taxon>
        <taxon>Bacillati</taxon>
        <taxon>Actinomycetota</taxon>
        <taxon>Actinomycetes</taxon>
        <taxon>Catenulisporales</taxon>
        <taxon>Actinospicaceae</taxon>
        <taxon>Actinocrinis</taxon>
    </lineage>
</organism>
<dbReference type="EC" id="3.5.1.18" evidence="5 14"/>
<dbReference type="FunFam" id="3.30.70.360:FF:000011">
    <property type="entry name" value="Succinyl-diaminopimelate desuccinylase"/>
    <property type="match status" value="1"/>
</dbReference>
<dbReference type="Gene3D" id="3.30.70.360">
    <property type="match status" value="1"/>
</dbReference>
<dbReference type="InterPro" id="IPR050072">
    <property type="entry name" value="Peptidase_M20A"/>
</dbReference>
<keyword evidence="6" id="KW-0028">Amino-acid biosynthesis</keyword>
<keyword evidence="7" id="KW-0479">Metal-binding</keyword>
<comment type="subunit">
    <text evidence="4">Homodimer.</text>
</comment>
<comment type="cofactor">
    <cofactor evidence="2">
        <name>Zn(2+)</name>
        <dbReference type="ChEBI" id="CHEBI:29105"/>
    </cofactor>
</comment>
<dbReference type="NCBIfam" id="TIGR01900">
    <property type="entry name" value="dapE-gram_pos"/>
    <property type="match status" value="1"/>
</dbReference>
<dbReference type="SUPFAM" id="SSF53187">
    <property type="entry name" value="Zn-dependent exopeptidases"/>
    <property type="match status" value="1"/>
</dbReference>
<dbReference type="InterPro" id="IPR010174">
    <property type="entry name" value="Succinyl-DAP_deSuclase_DapE"/>
</dbReference>
<keyword evidence="12" id="KW-0170">Cobalt</keyword>
<dbReference type="RefSeq" id="WP_211467506.1">
    <property type="nucleotide sequence ID" value="NZ_JAGSXH010000031.1"/>
</dbReference>
<evidence type="ECO:0000313" key="16">
    <source>
        <dbReference type="EMBL" id="MBS2963630.1"/>
    </source>
</evidence>